<dbReference type="SUPFAM" id="SSF46689">
    <property type="entry name" value="Homeodomain-like"/>
    <property type="match status" value="1"/>
</dbReference>
<comment type="subcellular location">
    <subcellularLocation>
        <location evidence="4">Nucleus</location>
    </subcellularLocation>
</comment>
<comment type="caution">
    <text evidence="7">The sequence shown here is derived from an EMBL/GenBank/DDBJ whole genome shotgun (WGS) entry which is preliminary data.</text>
</comment>
<organism evidence="7 8">
    <name type="scientific">Elsinoe batatas</name>
    <dbReference type="NCBI Taxonomy" id="2601811"/>
    <lineage>
        <taxon>Eukaryota</taxon>
        <taxon>Fungi</taxon>
        <taxon>Dikarya</taxon>
        <taxon>Ascomycota</taxon>
        <taxon>Pezizomycotina</taxon>
        <taxon>Dothideomycetes</taxon>
        <taxon>Dothideomycetidae</taxon>
        <taxon>Myriangiales</taxon>
        <taxon>Elsinoaceae</taxon>
        <taxon>Elsinoe</taxon>
    </lineage>
</organism>
<feature type="region of interest" description="Disordered" evidence="5">
    <location>
        <begin position="64"/>
        <end position="139"/>
    </location>
</feature>
<dbReference type="Proteomes" id="UP000809789">
    <property type="component" value="Unassembled WGS sequence"/>
</dbReference>
<feature type="domain" description="Homeobox" evidence="6">
    <location>
        <begin position="321"/>
        <end position="384"/>
    </location>
</feature>
<dbReference type="PROSITE" id="PS50071">
    <property type="entry name" value="HOMEOBOX_2"/>
    <property type="match status" value="1"/>
</dbReference>
<evidence type="ECO:0000313" key="8">
    <source>
        <dbReference type="Proteomes" id="UP000809789"/>
    </source>
</evidence>
<sequence length="403" mass="45602">MEVLAPTNYSRHDSHSDWCRQYRHSGGLATPKSSTSHISLDSFDRSRKLSVDAPSYYYSVQREASSMSSNAGQPPASSSYDSPRHVNLLPPMASTKPSLPPLRSILAEPLASPPSTPTTSRRAPQITPPESDGDYSRAHKRACSSLAWERGPSFTSPASHQSTLPPVDFSQRRDSLDLAAYRQTKDVHSRHRLSVAYLPEIRTSVYEHRTASPERVTVVSQPQPLRKRSFDRLSRPSQYDRQPAQQSWREYAPQYPRRPNYDAPSPPPYRPYSTSGASMARPEYHGPPVSRGLPPSYPAAPETASSSLSSYNQPGVYDYQLAKARKRSNLPKESTDIMKRWFEDHLDNPYPSEDEKKYFAQKAGINLTQVSNWFINHRRRCPELREQRDKKTTTGRRATTESP</sequence>
<keyword evidence="1 4" id="KW-0238">DNA-binding</keyword>
<dbReference type="GO" id="GO:0005634">
    <property type="term" value="C:nucleus"/>
    <property type="evidence" value="ECO:0007669"/>
    <property type="project" value="UniProtKB-SubCell"/>
</dbReference>
<proteinExistence type="predicted"/>
<evidence type="ECO:0000256" key="5">
    <source>
        <dbReference type="SAM" id="MobiDB-lite"/>
    </source>
</evidence>
<keyword evidence="3 4" id="KW-0539">Nucleus</keyword>
<dbReference type="PANTHER" id="PTHR11850">
    <property type="entry name" value="HOMEOBOX PROTEIN TRANSCRIPTION FACTORS"/>
    <property type="match status" value="1"/>
</dbReference>
<name>A0A8K0KYG8_9PEZI</name>
<dbReference type="CDD" id="cd00086">
    <property type="entry name" value="homeodomain"/>
    <property type="match status" value="1"/>
</dbReference>
<keyword evidence="8" id="KW-1185">Reference proteome</keyword>
<dbReference type="InterPro" id="IPR001356">
    <property type="entry name" value="HD"/>
</dbReference>
<feature type="region of interest" description="Disordered" evidence="5">
    <location>
        <begin position="384"/>
        <end position="403"/>
    </location>
</feature>
<feature type="region of interest" description="Disordered" evidence="5">
    <location>
        <begin position="210"/>
        <end position="311"/>
    </location>
</feature>
<keyword evidence="2 4" id="KW-0371">Homeobox</keyword>
<feature type="DNA-binding region" description="Homeobox" evidence="4">
    <location>
        <begin position="323"/>
        <end position="385"/>
    </location>
</feature>
<dbReference type="SMART" id="SM00389">
    <property type="entry name" value="HOX"/>
    <property type="match status" value="1"/>
</dbReference>
<evidence type="ECO:0000313" key="7">
    <source>
        <dbReference type="EMBL" id="KAG8625089.1"/>
    </source>
</evidence>
<dbReference type="InterPro" id="IPR050224">
    <property type="entry name" value="TALE_homeobox"/>
</dbReference>
<evidence type="ECO:0000256" key="1">
    <source>
        <dbReference type="ARBA" id="ARBA00023125"/>
    </source>
</evidence>
<feature type="compositionally biased region" description="Polar residues" evidence="5">
    <location>
        <begin position="64"/>
        <end position="81"/>
    </location>
</feature>
<evidence type="ECO:0000256" key="2">
    <source>
        <dbReference type="ARBA" id="ARBA00023155"/>
    </source>
</evidence>
<dbReference type="AlphaFoldDB" id="A0A8K0KYG8"/>
<dbReference type="GO" id="GO:0006355">
    <property type="term" value="P:regulation of DNA-templated transcription"/>
    <property type="evidence" value="ECO:0007669"/>
    <property type="project" value="InterPro"/>
</dbReference>
<evidence type="ECO:0000256" key="3">
    <source>
        <dbReference type="ARBA" id="ARBA00023242"/>
    </source>
</evidence>
<accession>A0A8K0KYG8</accession>
<dbReference type="EMBL" id="JAESVG020000008">
    <property type="protein sequence ID" value="KAG8625089.1"/>
    <property type="molecule type" value="Genomic_DNA"/>
</dbReference>
<dbReference type="OrthoDB" id="10056939at2759"/>
<protein>
    <recommendedName>
        <fullName evidence="6">Homeobox domain-containing protein</fullName>
    </recommendedName>
</protein>
<evidence type="ECO:0000256" key="4">
    <source>
        <dbReference type="PROSITE-ProRule" id="PRU00108"/>
    </source>
</evidence>
<reference evidence="7" key="1">
    <citation type="submission" date="2021-07" db="EMBL/GenBank/DDBJ databases">
        <title>Elsinoe batatas strain:CRI-CJ2 Genome sequencing and assembly.</title>
        <authorList>
            <person name="Huang L."/>
        </authorList>
    </citation>
    <scope>NUCLEOTIDE SEQUENCE</scope>
    <source>
        <strain evidence="7">CRI-CJ2</strain>
    </source>
</reference>
<dbReference type="Pfam" id="PF05920">
    <property type="entry name" value="Homeobox_KN"/>
    <property type="match status" value="1"/>
</dbReference>
<dbReference type="InterPro" id="IPR008422">
    <property type="entry name" value="KN_HD"/>
</dbReference>
<dbReference type="InterPro" id="IPR009057">
    <property type="entry name" value="Homeodomain-like_sf"/>
</dbReference>
<dbReference type="GO" id="GO:0003677">
    <property type="term" value="F:DNA binding"/>
    <property type="evidence" value="ECO:0007669"/>
    <property type="project" value="UniProtKB-UniRule"/>
</dbReference>
<evidence type="ECO:0000259" key="6">
    <source>
        <dbReference type="PROSITE" id="PS50071"/>
    </source>
</evidence>
<feature type="compositionally biased region" description="Polar residues" evidence="5">
    <location>
        <begin position="235"/>
        <end position="248"/>
    </location>
</feature>
<gene>
    <name evidence="7" type="ORF">KVT40_006840</name>
</gene>
<dbReference type="Gene3D" id="1.10.10.60">
    <property type="entry name" value="Homeodomain-like"/>
    <property type="match status" value="1"/>
</dbReference>